<dbReference type="EMBL" id="EQ973895">
    <property type="protein sequence ID" value="EEF39862.1"/>
    <property type="molecule type" value="Genomic_DNA"/>
</dbReference>
<dbReference type="GO" id="GO:0005776">
    <property type="term" value="C:autophagosome"/>
    <property type="evidence" value="ECO:0000318"/>
    <property type="project" value="GO_Central"/>
</dbReference>
<name>B9S993_RICCO</name>
<organism evidence="2 3">
    <name type="scientific">Ricinus communis</name>
    <name type="common">Castor bean</name>
    <dbReference type="NCBI Taxonomy" id="3988"/>
    <lineage>
        <taxon>Eukaryota</taxon>
        <taxon>Viridiplantae</taxon>
        <taxon>Streptophyta</taxon>
        <taxon>Embryophyta</taxon>
        <taxon>Tracheophyta</taxon>
        <taxon>Spermatophyta</taxon>
        <taxon>Magnoliopsida</taxon>
        <taxon>eudicotyledons</taxon>
        <taxon>Gunneridae</taxon>
        <taxon>Pentapetalae</taxon>
        <taxon>rosids</taxon>
        <taxon>fabids</taxon>
        <taxon>Malpighiales</taxon>
        <taxon>Euphorbiaceae</taxon>
        <taxon>Acalyphoideae</taxon>
        <taxon>Acalypheae</taxon>
        <taxon>Ricinus</taxon>
    </lineage>
</organism>
<dbReference type="PANTHER" id="PTHR34659:SF4">
    <property type="match status" value="1"/>
</dbReference>
<dbReference type="STRING" id="3988.B9S993"/>
<feature type="region of interest" description="Disordered" evidence="1">
    <location>
        <begin position="283"/>
        <end position="324"/>
    </location>
</feature>
<reference evidence="3" key="1">
    <citation type="journal article" date="2010" name="Nat. Biotechnol.">
        <title>Draft genome sequence of the oilseed species Ricinus communis.</title>
        <authorList>
            <person name="Chan A.P."/>
            <person name="Crabtree J."/>
            <person name="Zhao Q."/>
            <person name="Lorenzi H."/>
            <person name="Orvis J."/>
            <person name="Puiu D."/>
            <person name="Melake-Berhan A."/>
            <person name="Jones K.M."/>
            <person name="Redman J."/>
            <person name="Chen G."/>
            <person name="Cahoon E.B."/>
            <person name="Gedil M."/>
            <person name="Stanke M."/>
            <person name="Haas B.J."/>
            <person name="Wortman J.R."/>
            <person name="Fraser-Liggett C.M."/>
            <person name="Ravel J."/>
            <person name="Rabinowicz P.D."/>
        </authorList>
    </citation>
    <scope>NUCLEOTIDE SEQUENCE [LARGE SCALE GENOMIC DNA]</scope>
    <source>
        <strain evidence="3">cv. Hale</strain>
    </source>
</reference>
<dbReference type="AlphaFoldDB" id="B9S993"/>
<feature type="compositionally biased region" description="Basic and acidic residues" evidence="1">
    <location>
        <begin position="291"/>
        <end position="312"/>
    </location>
</feature>
<proteinExistence type="predicted"/>
<dbReference type="PANTHER" id="PTHR34659">
    <property type="entry name" value="BNAA05G11610D PROTEIN"/>
    <property type="match status" value="1"/>
</dbReference>
<evidence type="ECO:0000256" key="1">
    <source>
        <dbReference type="SAM" id="MobiDB-lite"/>
    </source>
</evidence>
<protein>
    <submittedName>
        <fullName evidence="2">Uncharacterized protein</fullName>
    </submittedName>
</protein>
<dbReference type="InParanoid" id="B9S993"/>
<dbReference type="GO" id="GO:0006950">
    <property type="term" value="P:response to stress"/>
    <property type="evidence" value="ECO:0000318"/>
    <property type="project" value="GO_Central"/>
</dbReference>
<keyword evidence="3" id="KW-1185">Reference proteome</keyword>
<dbReference type="InterPro" id="IPR053273">
    <property type="entry name" value="CST_Regulator"/>
</dbReference>
<gene>
    <name evidence="2" type="ORF">RCOM_1014670</name>
</gene>
<dbReference type="Proteomes" id="UP000008311">
    <property type="component" value="Unassembled WGS sequence"/>
</dbReference>
<evidence type="ECO:0000313" key="3">
    <source>
        <dbReference type="Proteomes" id="UP000008311"/>
    </source>
</evidence>
<dbReference type="GO" id="GO:0061908">
    <property type="term" value="C:phagophore"/>
    <property type="evidence" value="ECO:0000318"/>
    <property type="project" value="GO_Central"/>
</dbReference>
<sequence length="333" mass="36739">MRLEVDGIMWQQQDGFEYVGNRLQMVGTSVKQFCSDFVQEVLPQCSENSAEAFESSLGQNTDGANILPKECIEEGQLEKEPCNANLLHQSLPKDPEKGACYFCVQDIVDLNNWIEDPYEERLIQLEMSDSVTSDKKNLSSSVLSTTLDDLLASSYYEENRLQVEMSNCVTSDKEDTSLSVLSPTSSDPLESSFCPKMVPSGFPSSDSVSSFHSFESDVLDFEDISSGAPVESIGKSDNSIDDITYVGSFHKIELDESCVIVESSESSYDFHEAATFRSYKEKLNASSGKEGAAKQDDDTRPDSESSQQEKEGPVSSSATASDDELCECDWEIV</sequence>
<evidence type="ECO:0000313" key="2">
    <source>
        <dbReference type="EMBL" id="EEF39862.1"/>
    </source>
</evidence>
<accession>B9S993</accession>